<evidence type="ECO:0000256" key="2">
    <source>
        <dbReference type="SAM" id="SignalP"/>
    </source>
</evidence>
<dbReference type="Gene3D" id="3.30.60.30">
    <property type="match status" value="1"/>
</dbReference>
<gene>
    <name evidence="3" type="ORF">KSP39_PZI008270</name>
</gene>
<proteinExistence type="predicted"/>
<accession>A0AAP0BLJ3</accession>
<evidence type="ECO:0000256" key="1">
    <source>
        <dbReference type="SAM" id="Phobius"/>
    </source>
</evidence>
<keyword evidence="1" id="KW-0812">Transmembrane</keyword>
<keyword evidence="2" id="KW-0732">Signal</keyword>
<sequence length="124" mass="12811">MSIAVSPPQSAVLVLLFLAVFLLSAAQSEELNSAFAGKNLCPVSQYGGEFCPVNCFRPDPVCGQNGVTFWCGCPDAACAGVKVVKIGACEVGNGGSGLVSGQAFLLIHIIWLFVLGFSLLCGLL</sequence>
<keyword evidence="4" id="KW-1185">Reference proteome</keyword>
<dbReference type="EMBL" id="JBBWWQ010000006">
    <property type="protein sequence ID" value="KAK8944158.1"/>
    <property type="molecule type" value="Genomic_DNA"/>
</dbReference>
<dbReference type="AlphaFoldDB" id="A0AAP0BLJ3"/>
<feature type="signal peptide" evidence="2">
    <location>
        <begin position="1"/>
        <end position="28"/>
    </location>
</feature>
<reference evidence="3 4" key="1">
    <citation type="journal article" date="2022" name="Nat. Plants">
        <title>Genomes of leafy and leafless Platanthera orchids illuminate the evolution of mycoheterotrophy.</title>
        <authorList>
            <person name="Li M.H."/>
            <person name="Liu K.W."/>
            <person name="Li Z."/>
            <person name="Lu H.C."/>
            <person name="Ye Q.L."/>
            <person name="Zhang D."/>
            <person name="Wang J.Y."/>
            <person name="Li Y.F."/>
            <person name="Zhong Z.M."/>
            <person name="Liu X."/>
            <person name="Yu X."/>
            <person name="Liu D.K."/>
            <person name="Tu X.D."/>
            <person name="Liu B."/>
            <person name="Hao Y."/>
            <person name="Liao X.Y."/>
            <person name="Jiang Y.T."/>
            <person name="Sun W.H."/>
            <person name="Chen J."/>
            <person name="Chen Y.Q."/>
            <person name="Ai Y."/>
            <person name="Zhai J.W."/>
            <person name="Wu S.S."/>
            <person name="Zhou Z."/>
            <person name="Hsiao Y.Y."/>
            <person name="Wu W.L."/>
            <person name="Chen Y.Y."/>
            <person name="Lin Y.F."/>
            <person name="Hsu J.L."/>
            <person name="Li C.Y."/>
            <person name="Wang Z.W."/>
            <person name="Zhao X."/>
            <person name="Zhong W.Y."/>
            <person name="Ma X.K."/>
            <person name="Ma L."/>
            <person name="Huang J."/>
            <person name="Chen G.Z."/>
            <person name="Huang M.Z."/>
            <person name="Huang L."/>
            <person name="Peng D.H."/>
            <person name="Luo Y.B."/>
            <person name="Zou S.Q."/>
            <person name="Chen S.P."/>
            <person name="Lan S."/>
            <person name="Tsai W.C."/>
            <person name="Van de Peer Y."/>
            <person name="Liu Z.J."/>
        </authorList>
    </citation>
    <scope>NUCLEOTIDE SEQUENCE [LARGE SCALE GENOMIC DNA]</scope>
    <source>
        <strain evidence="3">Lor287</strain>
    </source>
</reference>
<protein>
    <submittedName>
        <fullName evidence="3">Uncharacterized protein</fullName>
    </submittedName>
</protein>
<keyword evidence="1" id="KW-0472">Membrane</keyword>
<evidence type="ECO:0000313" key="4">
    <source>
        <dbReference type="Proteomes" id="UP001418222"/>
    </source>
</evidence>
<name>A0AAP0BLJ3_9ASPA</name>
<dbReference type="PANTHER" id="PTHR34376:SF4">
    <property type="entry name" value="KAZAL-LIKE DOMAIN-CONTAINING PROTEIN"/>
    <property type="match status" value="1"/>
</dbReference>
<feature type="chain" id="PRO_5043040563" evidence="2">
    <location>
        <begin position="29"/>
        <end position="124"/>
    </location>
</feature>
<dbReference type="Proteomes" id="UP001418222">
    <property type="component" value="Unassembled WGS sequence"/>
</dbReference>
<evidence type="ECO:0000313" key="3">
    <source>
        <dbReference type="EMBL" id="KAK8944158.1"/>
    </source>
</evidence>
<feature type="transmembrane region" description="Helical" evidence="1">
    <location>
        <begin position="103"/>
        <end position="123"/>
    </location>
</feature>
<dbReference type="FunFam" id="3.30.60.30:FF:000116">
    <property type="entry name" value="Serine protease inhibitor, Kazal-type family protein"/>
    <property type="match status" value="1"/>
</dbReference>
<comment type="caution">
    <text evidence="3">The sequence shown here is derived from an EMBL/GenBank/DDBJ whole genome shotgun (WGS) entry which is preliminary data.</text>
</comment>
<dbReference type="PANTHER" id="PTHR34376">
    <property type="entry name" value="SERINE PROTEASE INHIBITOR, KAZAL-TYPE FAMILY PROTEIN"/>
    <property type="match status" value="1"/>
</dbReference>
<keyword evidence="1" id="KW-1133">Transmembrane helix</keyword>
<organism evidence="3 4">
    <name type="scientific">Platanthera zijinensis</name>
    <dbReference type="NCBI Taxonomy" id="2320716"/>
    <lineage>
        <taxon>Eukaryota</taxon>
        <taxon>Viridiplantae</taxon>
        <taxon>Streptophyta</taxon>
        <taxon>Embryophyta</taxon>
        <taxon>Tracheophyta</taxon>
        <taxon>Spermatophyta</taxon>
        <taxon>Magnoliopsida</taxon>
        <taxon>Liliopsida</taxon>
        <taxon>Asparagales</taxon>
        <taxon>Orchidaceae</taxon>
        <taxon>Orchidoideae</taxon>
        <taxon>Orchideae</taxon>
        <taxon>Orchidinae</taxon>
        <taxon>Platanthera</taxon>
    </lineage>
</organism>